<name>A0A1H6ELE0_9PSEU</name>
<sequence length="70" mass="7509">MSTSQTTPLQIVRDGGALYLGSSCERFGCGHASTVHDNSAGQCKGTRQTFSGRGDEPCRCMSFQAPYFGR</sequence>
<dbReference type="EMBL" id="FOME01000003">
    <property type="protein sequence ID" value="SFD23963.1"/>
    <property type="molecule type" value="Genomic_DNA"/>
</dbReference>
<keyword evidence="3" id="KW-1185">Reference proteome</keyword>
<evidence type="ECO:0000313" key="4">
    <source>
        <dbReference type="Proteomes" id="UP000236729"/>
    </source>
</evidence>
<proteinExistence type="predicted"/>
<dbReference type="AlphaFoldDB" id="A0A1H6ELE0"/>
<dbReference type="Proteomes" id="UP000199690">
    <property type="component" value="Unassembled WGS sequence"/>
</dbReference>
<evidence type="ECO:0000313" key="3">
    <source>
        <dbReference type="Proteomes" id="UP000199690"/>
    </source>
</evidence>
<dbReference type="Proteomes" id="UP000236729">
    <property type="component" value="Unassembled WGS sequence"/>
</dbReference>
<accession>A0A1H6ELE0</accession>
<dbReference type="RefSeq" id="WP_093350632.1">
    <property type="nucleotide sequence ID" value="NZ_FNVB01000021.1"/>
</dbReference>
<organism evidence="1 4">
    <name type="scientific">Saccharopolyspora kobensis</name>
    <dbReference type="NCBI Taxonomy" id="146035"/>
    <lineage>
        <taxon>Bacteria</taxon>
        <taxon>Bacillati</taxon>
        <taxon>Actinomycetota</taxon>
        <taxon>Actinomycetes</taxon>
        <taxon>Pseudonocardiales</taxon>
        <taxon>Pseudonocardiaceae</taxon>
        <taxon>Saccharopolyspora</taxon>
    </lineage>
</organism>
<evidence type="ECO:0000313" key="2">
    <source>
        <dbReference type="EMBL" id="SFD23963.1"/>
    </source>
</evidence>
<reference evidence="1" key="2">
    <citation type="submission" date="2016-10" db="EMBL/GenBank/DDBJ databases">
        <authorList>
            <person name="de Groot N.N."/>
        </authorList>
    </citation>
    <scope>NUCLEOTIDE SEQUENCE [LARGE SCALE GENOMIC DNA]</scope>
    <source>
        <strain evidence="1">ATCC 20501</strain>
    </source>
</reference>
<reference evidence="3 4" key="1">
    <citation type="submission" date="2016-10" db="EMBL/GenBank/DDBJ databases">
        <authorList>
            <person name="Varghese N."/>
            <person name="Submissions S."/>
        </authorList>
    </citation>
    <scope>NUCLEOTIDE SEQUENCE [LARGE SCALE GENOMIC DNA]</scope>
    <source>
        <strain evidence="4">ATCC 20501</strain>
        <strain evidence="2 3">CGMCC 4.3529</strain>
    </source>
</reference>
<evidence type="ECO:0000313" key="1">
    <source>
        <dbReference type="EMBL" id="SEG98672.1"/>
    </source>
</evidence>
<accession>A0A1I1QXG6</accession>
<gene>
    <name evidence="1" type="ORF">SAMN02982929_07179</name>
    <name evidence="2" type="ORF">SAMN05216506_103190</name>
</gene>
<dbReference type="EMBL" id="FNVB01000021">
    <property type="protein sequence ID" value="SEG98672.1"/>
    <property type="molecule type" value="Genomic_DNA"/>
</dbReference>
<protein>
    <submittedName>
        <fullName evidence="1">Uncharacterized protein</fullName>
    </submittedName>
</protein>